<accession>A0A4C1XE51</accession>
<protein>
    <submittedName>
        <fullName evidence="1">Uncharacterized protein</fullName>
    </submittedName>
</protein>
<dbReference type="EMBL" id="BGZK01000815">
    <property type="protein sequence ID" value="GBP61463.1"/>
    <property type="molecule type" value="Genomic_DNA"/>
</dbReference>
<name>A0A4C1XE51_EUMVA</name>
<evidence type="ECO:0000313" key="1">
    <source>
        <dbReference type="EMBL" id="GBP61463.1"/>
    </source>
</evidence>
<comment type="caution">
    <text evidence="1">The sequence shown here is derived from an EMBL/GenBank/DDBJ whole genome shotgun (WGS) entry which is preliminary data.</text>
</comment>
<evidence type="ECO:0000313" key="2">
    <source>
        <dbReference type="Proteomes" id="UP000299102"/>
    </source>
</evidence>
<dbReference type="AlphaFoldDB" id="A0A4C1XE51"/>
<organism evidence="1 2">
    <name type="scientific">Eumeta variegata</name>
    <name type="common">Bagworm moth</name>
    <name type="synonym">Eumeta japonica</name>
    <dbReference type="NCBI Taxonomy" id="151549"/>
    <lineage>
        <taxon>Eukaryota</taxon>
        <taxon>Metazoa</taxon>
        <taxon>Ecdysozoa</taxon>
        <taxon>Arthropoda</taxon>
        <taxon>Hexapoda</taxon>
        <taxon>Insecta</taxon>
        <taxon>Pterygota</taxon>
        <taxon>Neoptera</taxon>
        <taxon>Endopterygota</taxon>
        <taxon>Lepidoptera</taxon>
        <taxon>Glossata</taxon>
        <taxon>Ditrysia</taxon>
        <taxon>Tineoidea</taxon>
        <taxon>Psychidae</taxon>
        <taxon>Oiketicinae</taxon>
        <taxon>Eumeta</taxon>
    </lineage>
</organism>
<sequence>MYLEREKMRKAKEMGAVERRNSKITAENLDKILKVENKLHKMTEVSSTPTILAEYVKAKEVYEKAAAETQTASWKRFCSAQNGKSLWDGIYRVITESGKKQEDVLLQTDSGRVLGPNESTVLAEPFSLMTRSILMIRIMRKSEGKPTGMICHP</sequence>
<dbReference type="OrthoDB" id="411871at2759"/>
<dbReference type="Proteomes" id="UP000299102">
    <property type="component" value="Unassembled WGS sequence"/>
</dbReference>
<reference evidence="1 2" key="1">
    <citation type="journal article" date="2019" name="Commun. Biol.">
        <title>The bagworm genome reveals a unique fibroin gene that provides high tensile strength.</title>
        <authorList>
            <person name="Kono N."/>
            <person name="Nakamura H."/>
            <person name="Ohtoshi R."/>
            <person name="Tomita M."/>
            <person name="Numata K."/>
            <person name="Arakawa K."/>
        </authorList>
    </citation>
    <scope>NUCLEOTIDE SEQUENCE [LARGE SCALE GENOMIC DNA]</scope>
</reference>
<proteinExistence type="predicted"/>
<keyword evidence="2" id="KW-1185">Reference proteome</keyword>
<gene>
    <name evidence="1" type="ORF">EVAR_34698_1</name>
</gene>